<dbReference type="InterPro" id="IPR006429">
    <property type="entry name" value="Phage_lambda_portal"/>
</dbReference>
<dbReference type="NCBIfam" id="TIGR01539">
    <property type="entry name" value="portal_lambda"/>
    <property type="match status" value="1"/>
</dbReference>
<reference evidence="2" key="2">
    <citation type="submission" date="2021-08" db="EMBL/GenBank/DDBJ databases">
        <authorList>
            <person name="Tani A."/>
            <person name="Ola A."/>
            <person name="Ogura Y."/>
            <person name="Katsura K."/>
            <person name="Hayashi T."/>
        </authorList>
    </citation>
    <scope>NUCLEOTIDE SEQUENCE</scope>
    <source>
        <strain evidence="2">NBRC 15689</strain>
    </source>
</reference>
<keyword evidence="3" id="KW-1185">Reference proteome</keyword>
<protein>
    <recommendedName>
        <fullName evidence="4">Phage portal protein</fullName>
    </recommendedName>
</protein>
<organism evidence="2 3">
    <name type="scientific">Methylobacterium organophilum</name>
    <dbReference type="NCBI Taxonomy" id="410"/>
    <lineage>
        <taxon>Bacteria</taxon>
        <taxon>Pseudomonadati</taxon>
        <taxon>Pseudomonadota</taxon>
        <taxon>Alphaproteobacteria</taxon>
        <taxon>Hyphomicrobiales</taxon>
        <taxon>Methylobacteriaceae</taxon>
        <taxon>Methylobacterium</taxon>
    </lineage>
</organism>
<comment type="caution">
    <text evidence="2">The sequence shown here is derived from an EMBL/GenBank/DDBJ whole genome shotgun (WGS) entry which is preliminary data.</text>
</comment>
<name>A0ABQ4TA77_METOR</name>
<feature type="region of interest" description="Disordered" evidence="1">
    <location>
        <begin position="471"/>
        <end position="506"/>
    </location>
</feature>
<dbReference type="EMBL" id="BPQV01000007">
    <property type="protein sequence ID" value="GJE27956.1"/>
    <property type="molecule type" value="Genomic_DNA"/>
</dbReference>
<gene>
    <name evidence="2" type="ORF">LKMONMHP_2818</name>
</gene>
<feature type="compositionally biased region" description="Basic and acidic residues" evidence="1">
    <location>
        <begin position="471"/>
        <end position="482"/>
    </location>
</feature>
<evidence type="ECO:0000313" key="3">
    <source>
        <dbReference type="Proteomes" id="UP001055156"/>
    </source>
</evidence>
<sequence>MAKPNLLDRAIGAVAPARMAARLAARSRAEGISRATALYDGAARTHRTAGKHISTSDANAEILYAAGRLRDVSRDFGRNNPYASKAVSGIASNVVGTGIIPSVSGLKPRGTKALQALIREHLDTTDIDLDGRNTLYGLQALIMRTVVESGEALIVRYQPEASLRLAVPLQVRVLEPDFLDLNKTGPLGDGNVAFQGIEFDRHGRRVAYWLYPEHPYGVGYRRYGTSKRVPAEDVIHVYRVDRPGQARGIPWAAPAIMTLWDLGDYEDAELLRQKIAACFAVFWIDRDTGEPTFGPNGEVRSEQGSPVDMLEPGMITRLTGGSDVKVATPPVTSAYPDVQRASVRKIAVGYGVPYDLISGDLSQENFSGGRRGWLEFQRSIDTWRSHMLIPHACVGIGRWFLDACAVPLNGPTAGRLDWTPPRREMIKPSEEILAARDAIRAGLSSRSEEQRKLGFDPEILDAEIAEDNRRADAEHLKFDSDGRFPMNAPRPIPVEGDQNAPVQPPR</sequence>
<proteinExistence type="predicted"/>
<evidence type="ECO:0000313" key="2">
    <source>
        <dbReference type="EMBL" id="GJE27956.1"/>
    </source>
</evidence>
<dbReference type="Proteomes" id="UP001055156">
    <property type="component" value="Unassembled WGS sequence"/>
</dbReference>
<reference evidence="2" key="1">
    <citation type="journal article" date="2021" name="Front. Microbiol.">
        <title>Comprehensive Comparative Genomics and Phenotyping of Methylobacterium Species.</title>
        <authorList>
            <person name="Alessa O."/>
            <person name="Ogura Y."/>
            <person name="Fujitani Y."/>
            <person name="Takami H."/>
            <person name="Hayashi T."/>
            <person name="Sahin N."/>
            <person name="Tani A."/>
        </authorList>
    </citation>
    <scope>NUCLEOTIDE SEQUENCE</scope>
    <source>
        <strain evidence="2">NBRC 15689</strain>
    </source>
</reference>
<evidence type="ECO:0000256" key="1">
    <source>
        <dbReference type="SAM" id="MobiDB-lite"/>
    </source>
</evidence>
<dbReference type="Pfam" id="PF05136">
    <property type="entry name" value="Phage_portal_2"/>
    <property type="match status" value="1"/>
</dbReference>
<accession>A0ABQ4TA77</accession>
<evidence type="ECO:0008006" key="4">
    <source>
        <dbReference type="Google" id="ProtNLM"/>
    </source>
</evidence>